<gene>
    <name evidence="3" type="ORF">AVDCRST_MAG49-2483</name>
</gene>
<feature type="region of interest" description="Disordered" evidence="1">
    <location>
        <begin position="87"/>
        <end position="120"/>
    </location>
</feature>
<feature type="chain" id="PRO_5027023754" evidence="2">
    <location>
        <begin position="44"/>
        <end position="397"/>
    </location>
</feature>
<evidence type="ECO:0000256" key="2">
    <source>
        <dbReference type="SAM" id="SignalP"/>
    </source>
</evidence>
<dbReference type="AlphaFoldDB" id="A0A6J4UW46"/>
<feature type="compositionally biased region" description="Low complexity" evidence="1">
    <location>
        <begin position="87"/>
        <end position="99"/>
    </location>
</feature>
<accession>A0A6J4UW46</accession>
<evidence type="ECO:0000256" key="1">
    <source>
        <dbReference type="SAM" id="MobiDB-lite"/>
    </source>
</evidence>
<protein>
    <submittedName>
        <fullName evidence="3">Uncharacterized protein</fullName>
    </submittedName>
</protein>
<reference evidence="3" key="1">
    <citation type="submission" date="2020-02" db="EMBL/GenBank/DDBJ databases">
        <authorList>
            <person name="Meier V. D."/>
        </authorList>
    </citation>
    <scope>NUCLEOTIDE SEQUENCE</scope>
    <source>
        <strain evidence="3">AVDCRST_MAG49</strain>
    </source>
</reference>
<feature type="signal peptide" evidence="2">
    <location>
        <begin position="1"/>
        <end position="43"/>
    </location>
</feature>
<organism evidence="3">
    <name type="scientific">uncultured Thermomicrobiales bacterium</name>
    <dbReference type="NCBI Taxonomy" id="1645740"/>
    <lineage>
        <taxon>Bacteria</taxon>
        <taxon>Pseudomonadati</taxon>
        <taxon>Thermomicrobiota</taxon>
        <taxon>Thermomicrobia</taxon>
        <taxon>Thermomicrobiales</taxon>
        <taxon>environmental samples</taxon>
    </lineage>
</organism>
<evidence type="ECO:0000313" key="3">
    <source>
        <dbReference type="EMBL" id="CAA9561641.1"/>
    </source>
</evidence>
<keyword evidence="2" id="KW-0732">Signal</keyword>
<proteinExistence type="predicted"/>
<name>A0A6J4UW46_9BACT</name>
<dbReference type="EMBL" id="CADCWG010000167">
    <property type="protein sequence ID" value="CAA9561641.1"/>
    <property type="molecule type" value="Genomic_DNA"/>
</dbReference>
<sequence length="397" mass="40327">MLLFRSVRSWMTVTSGSETFGLAPAAVLLAALLAALMPGAAAAQDAPAPTLPPCVVDQPAAGDEPTPDPRSVAAACATIAAAIGRAAGQPTAPPATTTTVSEEDPEGARSELAPALPPADLPTSNVEGYVFTLEASLSADLASAAVEAPVYRVVVPEPTADEARALADRLGLTGDVEDRGGATFVVSGGGELYVTPTLTQYIAAVPAAEGELPDDDAAIEQASAWLRDVGLAPADIGDGTVVQRSAETRRAVVAFAPVSPTPILAGYPSITVSVDPAGTVLDASYRWATIQQADVYQLRPAEEAWSQVGNGQAYIEADLAEADLEPGAEVVGSVVYETIGLAYTTAGPPGGEQYLSPVYVFSGDLTLSDGGTYPVSSYVPALIDSNTPVGVVPAPGR</sequence>